<dbReference type="GO" id="GO:0006302">
    <property type="term" value="P:double-strand break repair"/>
    <property type="evidence" value="ECO:0007669"/>
    <property type="project" value="InterPro"/>
</dbReference>
<dbReference type="EMBL" id="RZHH01000003">
    <property type="protein sequence ID" value="RYJ08664.1"/>
    <property type="molecule type" value="Genomic_DNA"/>
</dbReference>
<dbReference type="NCBIfam" id="NF045487">
    <property type="entry name" value="ASRP"/>
    <property type="match status" value="1"/>
</dbReference>
<name>A0A482SYH5_9EURY</name>
<dbReference type="GO" id="GO:0016887">
    <property type="term" value="F:ATP hydrolysis activity"/>
    <property type="evidence" value="ECO:0007669"/>
    <property type="project" value="InterPro"/>
</dbReference>
<dbReference type="InterPro" id="IPR027417">
    <property type="entry name" value="P-loop_NTPase"/>
</dbReference>
<evidence type="ECO:0000313" key="4">
    <source>
        <dbReference type="Proteomes" id="UP000294028"/>
    </source>
</evidence>
<dbReference type="Gene3D" id="3.40.50.300">
    <property type="entry name" value="P-loop containing nucleotide triphosphate hydrolases"/>
    <property type="match status" value="2"/>
</dbReference>
<dbReference type="SUPFAM" id="SSF52540">
    <property type="entry name" value="P-loop containing nucleoside triphosphate hydrolases"/>
    <property type="match status" value="1"/>
</dbReference>
<protein>
    <submittedName>
        <fullName evidence="3">Chromosome segregation protein SMC</fullName>
    </submittedName>
</protein>
<evidence type="ECO:0000256" key="1">
    <source>
        <dbReference type="SAM" id="Coils"/>
    </source>
</evidence>
<feature type="coiled-coil region" evidence="1">
    <location>
        <begin position="340"/>
        <end position="500"/>
    </location>
</feature>
<dbReference type="RefSeq" id="WP_129786619.1">
    <property type="nucleotide sequence ID" value="NZ_RZHH01000003.1"/>
</dbReference>
<dbReference type="Proteomes" id="UP000294028">
    <property type="component" value="Unassembled WGS sequence"/>
</dbReference>
<dbReference type="AlphaFoldDB" id="A0A482SYH5"/>
<feature type="coiled-coil region" evidence="1">
    <location>
        <begin position="142"/>
        <end position="290"/>
    </location>
</feature>
<proteinExistence type="predicted"/>
<reference evidence="3 4" key="1">
    <citation type="submission" date="2018-12" db="EMBL/GenBank/DDBJ databases">
        <title>Genome analysis provides insights into bioremediation potentialities of Halogeometricum borinquense strain N11.</title>
        <authorList>
            <person name="Najjari A."/>
            <person name="Youssef N."/>
            <person name="Fhoula I."/>
            <person name="Ben Dhia O."/>
            <person name="Mahjoubi M."/>
            <person name="Ouzari H.I."/>
            <person name="Cherif A."/>
        </authorList>
    </citation>
    <scope>NUCLEOTIDE SEQUENCE [LARGE SCALE GENOMIC DNA]</scope>
    <source>
        <strain evidence="3 4">N11</strain>
    </source>
</reference>
<dbReference type="InterPro" id="IPR038729">
    <property type="entry name" value="Rad50/SbcC_AAA"/>
</dbReference>
<comment type="caution">
    <text evidence="3">The sequence shown here is derived from an EMBL/GenBank/DDBJ whole genome shotgun (WGS) entry which is preliminary data.</text>
</comment>
<feature type="domain" description="Rad50/SbcC-type AAA" evidence="2">
    <location>
        <begin position="12"/>
        <end position="226"/>
    </location>
</feature>
<dbReference type="Pfam" id="PF13476">
    <property type="entry name" value="AAA_23"/>
    <property type="match status" value="1"/>
</dbReference>
<keyword evidence="1" id="KW-0175">Coiled coil</keyword>
<dbReference type="PANTHER" id="PTHR45615">
    <property type="entry name" value="MYOSIN HEAVY CHAIN, NON-MUSCLE"/>
    <property type="match status" value="1"/>
</dbReference>
<evidence type="ECO:0000313" key="3">
    <source>
        <dbReference type="EMBL" id="RYJ08664.1"/>
    </source>
</evidence>
<sequence>MAETQRDTTAQVDVENIGGIEDADVQFQQGITVLTGRNATNRTSFLRSIAAGLGSDDVSLKSDADSGHVELKIDGESYTRSLTQKRGTVTFDGDPYLEDSTIADLFAFLLGSNEARRAVVAGADLREILMRPVDTVAIESEIQSLKSERDQIDSEIKQLSSVEDEIHTLEQRRNSIKETIEELADKRDELTAEIEAEDRSLSEQTENKAELDEILEKLQSARSDLKSVRFRLESERESIESLRDERTETSDELDALSEADYETKQIESQIEQTRGRIDELNRTITDLQTIIEYNSDVLAGKSDVVADALDEDAAGSVTDQLVDSTITCWTCGTNVEQSQVEETTDRLRSLRDEHRERREELRNRLEELDSELREVNEQERRQEELTNRLSRLEDEIEERTATVEELQDERDELQEQVESLESEADELRDQTQTELIERHKQRNEYEFKLDQKRDELEDITAELAEKQDELERREELKQRREQVKEQLAETRSRIESIETNAIEAFNEEMETVLNLLDYENIDRVWIERKNIGSGKSNRNSQSAFELHIVRTNESGAVYEDTIDNLSESEREVIGLVFALAGYLVHEVHDTVPFMLLDSVEAIDSERISELVEYFSQFPDYLVVALLPEDAEALDEQHQYVEW</sequence>
<gene>
    <name evidence="3" type="ORF">ELS19_19485</name>
</gene>
<evidence type="ECO:0000259" key="2">
    <source>
        <dbReference type="Pfam" id="PF13476"/>
    </source>
</evidence>
<organism evidence="3 4">
    <name type="scientific">Halogeometricum borinquense</name>
    <dbReference type="NCBI Taxonomy" id="60847"/>
    <lineage>
        <taxon>Archaea</taxon>
        <taxon>Methanobacteriati</taxon>
        <taxon>Methanobacteriota</taxon>
        <taxon>Stenosarchaea group</taxon>
        <taxon>Halobacteria</taxon>
        <taxon>Halobacteriales</taxon>
        <taxon>Haloferacaceae</taxon>
        <taxon>Halogeometricum</taxon>
    </lineage>
</organism>
<dbReference type="PANTHER" id="PTHR45615:SF80">
    <property type="entry name" value="GRIP DOMAIN-CONTAINING PROTEIN"/>
    <property type="match status" value="1"/>
</dbReference>
<accession>A0A482SYH5</accession>